<dbReference type="Proteomes" id="UP001521150">
    <property type="component" value="Unassembled WGS sequence"/>
</dbReference>
<feature type="region of interest" description="Disordered" evidence="1">
    <location>
        <begin position="24"/>
        <end position="51"/>
    </location>
</feature>
<dbReference type="RefSeq" id="WP_233725236.1">
    <property type="nucleotide sequence ID" value="NZ_JAJVCN010000001.1"/>
</dbReference>
<dbReference type="SUPFAM" id="SSF48295">
    <property type="entry name" value="TrpR-like"/>
    <property type="match status" value="1"/>
</dbReference>
<dbReference type="InterPro" id="IPR010921">
    <property type="entry name" value="Trp_repressor/repl_initiator"/>
</dbReference>
<proteinExistence type="predicted"/>
<feature type="compositionally biased region" description="Basic residues" evidence="1">
    <location>
        <begin position="32"/>
        <end position="41"/>
    </location>
</feature>
<sequence>MTIAEAARQNRVSEQSVSRWKAQFMAGGRSRGPFHRGRRVTRSTGLPGPRP</sequence>
<evidence type="ECO:0000256" key="1">
    <source>
        <dbReference type="SAM" id="MobiDB-lite"/>
    </source>
</evidence>
<name>A0ABS8ZAV8_9PSEU</name>
<reference evidence="2 3" key="1">
    <citation type="submission" date="2021-12" db="EMBL/GenBank/DDBJ databases">
        <title>Genome sequence of Kibdelosporangium philippinense ATCC 49844.</title>
        <authorList>
            <person name="Fedorov E.A."/>
            <person name="Omeragic M."/>
            <person name="Shalygina K.F."/>
            <person name="Maclea K.S."/>
        </authorList>
    </citation>
    <scope>NUCLEOTIDE SEQUENCE [LARGE SCALE GENOMIC DNA]</scope>
    <source>
        <strain evidence="2 3">ATCC 49844</strain>
    </source>
</reference>
<comment type="caution">
    <text evidence="2">The sequence shown here is derived from an EMBL/GenBank/DDBJ whole genome shotgun (WGS) entry which is preliminary data.</text>
</comment>
<evidence type="ECO:0000313" key="2">
    <source>
        <dbReference type="EMBL" id="MCE7003663.1"/>
    </source>
</evidence>
<keyword evidence="3" id="KW-1185">Reference proteome</keyword>
<protein>
    <recommendedName>
        <fullName evidence="4">Helix-turn-helix domain-containing protein</fullName>
    </recommendedName>
</protein>
<evidence type="ECO:0000313" key="3">
    <source>
        <dbReference type="Proteomes" id="UP001521150"/>
    </source>
</evidence>
<evidence type="ECO:0008006" key="4">
    <source>
        <dbReference type="Google" id="ProtNLM"/>
    </source>
</evidence>
<organism evidence="2 3">
    <name type="scientific">Kibdelosporangium philippinense</name>
    <dbReference type="NCBI Taxonomy" id="211113"/>
    <lineage>
        <taxon>Bacteria</taxon>
        <taxon>Bacillati</taxon>
        <taxon>Actinomycetota</taxon>
        <taxon>Actinomycetes</taxon>
        <taxon>Pseudonocardiales</taxon>
        <taxon>Pseudonocardiaceae</taxon>
        <taxon>Kibdelosporangium</taxon>
    </lineage>
</organism>
<accession>A0ABS8ZAV8</accession>
<gene>
    <name evidence="2" type="ORF">LWC34_12620</name>
</gene>
<dbReference type="EMBL" id="JAJVCN010000001">
    <property type="protein sequence ID" value="MCE7003663.1"/>
    <property type="molecule type" value="Genomic_DNA"/>
</dbReference>